<dbReference type="GO" id="GO:0003677">
    <property type="term" value="F:DNA binding"/>
    <property type="evidence" value="ECO:0007669"/>
    <property type="project" value="UniProtKB-KW"/>
</dbReference>
<keyword evidence="3" id="KW-0804">Transcription</keyword>
<dbReference type="PROSITE" id="PS50995">
    <property type="entry name" value="HTH_MARR_2"/>
    <property type="match status" value="1"/>
</dbReference>
<evidence type="ECO:0000259" key="4">
    <source>
        <dbReference type="PROSITE" id="PS50995"/>
    </source>
</evidence>
<protein>
    <submittedName>
        <fullName evidence="5">Winged helix DNA-binding protein</fullName>
    </submittedName>
</protein>
<comment type="caution">
    <text evidence="5">The sequence shown here is derived from an EMBL/GenBank/DDBJ whole genome shotgun (WGS) entry which is preliminary data.</text>
</comment>
<dbReference type="EMBL" id="JABBNB010000017">
    <property type="protein sequence ID" value="NMO02827.1"/>
    <property type="molecule type" value="Genomic_DNA"/>
</dbReference>
<gene>
    <name evidence="5" type="ORF">HH308_16565</name>
</gene>
<dbReference type="SMART" id="SM00347">
    <property type="entry name" value="HTH_MARR"/>
    <property type="match status" value="1"/>
</dbReference>
<accession>A0A848KXJ8</accession>
<dbReference type="Gene3D" id="1.10.10.10">
    <property type="entry name" value="Winged helix-like DNA-binding domain superfamily/Winged helix DNA-binding domain"/>
    <property type="match status" value="1"/>
</dbReference>
<dbReference type="SUPFAM" id="SSF46785">
    <property type="entry name" value="Winged helix' DNA-binding domain"/>
    <property type="match status" value="1"/>
</dbReference>
<evidence type="ECO:0000313" key="5">
    <source>
        <dbReference type="EMBL" id="NMO02827.1"/>
    </source>
</evidence>
<evidence type="ECO:0000256" key="3">
    <source>
        <dbReference type="ARBA" id="ARBA00023163"/>
    </source>
</evidence>
<dbReference type="Pfam" id="PF12802">
    <property type="entry name" value="MarR_2"/>
    <property type="match status" value="1"/>
</dbReference>
<name>A0A848KXJ8_9ACTN</name>
<dbReference type="PANTHER" id="PTHR42756:SF1">
    <property type="entry name" value="TRANSCRIPTIONAL REPRESSOR OF EMRAB OPERON"/>
    <property type="match status" value="1"/>
</dbReference>
<dbReference type="AlphaFoldDB" id="A0A848KXJ8"/>
<dbReference type="InterPro" id="IPR036388">
    <property type="entry name" value="WH-like_DNA-bd_sf"/>
</dbReference>
<evidence type="ECO:0000313" key="6">
    <source>
        <dbReference type="Proteomes" id="UP000550729"/>
    </source>
</evidence>
<organism evidence="5 6">
    <name type="scientific">Gordonia asplenii</name>
    <dbReference type="NCBI Taxonomy" id="2725283"/>
    <lineage>
        <taxon>Bacteria</taxon>
        <taxon>Bacillati</taxon>
        <taxon>Actinomycetota</taxon>
        <taxon>Actinomycetes</taxon>
        <taxon>Mycobacteriales</taxon>
        <taxon>Gordoniaceae</taxon>
        <taxon>Gordonia</taxon>
    </lineage>
</organism>
<dbReference type="GO" id="GO:0003700">
    <property type="term" value="F:DNA-binding transcription factor activity"/>
    <property type="evidence" value="ECO:0007669"/>
    <property type="project" value="InterPro"/>
</dbReference>
<sequence>MLARDYSTVVDPVFVDVPRGARGYQLLHTVIHKQIRSQIGLADYLGIDRTVMPYVIDDLVSAGYVERAADPTDRRIRTVVATAAGLDKYAELSDEVLRAEQRFFATLDDADRATFVRVLSQLAHRPA</sequence>
<reference evidence="5 6" key="1">
    <citation type="submission" date="2020-04" db="EMBL/GenBank/DDBJ databases">
        <title>Gordonia sp. nov. TBRC 11910.</title>
        <authorList>
            <person name="Suriyachadkun C."/>
        </authorList>
    </citation>
    <scope>NUCLEOTIDE SEQUENCE [LARGE SCALE GENOMIC DNA]</scope>
    <source>
        <strain evidence="5 6">TBRC 11910</strain>
    </source>
</reference>
<dbReference type="InterPro" id="IPR036390">
    <property type="entry name" value="WH_DNA-bd_sf"/>
</dbReference>
<dbReference type="PANTHER" id="PTHR42756">
    <property type="entry name" value="TRANSCRIPTIONAL REGULATOR, MARR"/>
    <property type="match status" value="1"/>
</dbReference>
<proteinExistence type="predicted"/>
<keyword evidence="1" id="KW-0805">Transcription regulation</keyword>
<feature type="domain" description="HTH marR-type" evidence="4">
    <location>
        <begin position="1"/>
        <end position="124"/>
    </location>
</feature>
<keyword evidence="2 5" id="KW-0238">DNA-binding</keyword>
<keyword evidence="6" id="KW-1185">Reference proteome</keyword>
<dbReference type="Proteomes" id="UP000550729">
    <property type="component" value="Unassembled WGS sequence"/>
</dbReference>
<evidence type="ECO:0000256" key="2">
    <source>
        <dbReference type="ARBA" id="ARBA00023125"/>
    </source>
</evidence>
<evidence type="ECO:0000256" key="1">
    <source>
        <dbReference type="ARBA" id="ARBA00023015"/>
    </source>
</evidence>
<dbReference type="InterPro" id="IPR000835">
    <property type="entry name" value="HTH_MarR-typ"/>
</dbReference>